<dbReference type="AlphaFoldDB" id="A0A3E5GI94"/>
<evidence type="ECO:0000313" key="3">
    <source>
        <dbReference type="Proteomes" id="UP000261285"/>
    </source>
</evidence>
<organism evidence="2 3">
    <name type="scientific">Dorea longicatena</name>
    <dbReference type="NCBI Taxonomy" id="88431"/>
    <lineage>
        <taxon>Bacteria</taxon>
        <taxon>Bacillati</taxon>
        <taxon>Bacillota</taxon>
        <taxon>Clostridia</taxon>
        <taxon>Lachnospirales</taxon>
        <taxon>Lachnospiraceae</taxon>
        <taxon>Dorea</taxon>
    </lineage>
</organism>
<evidence type="ECO:0000313" key="2">
    <source>
        <dbReference type="EMBL" id="RGO34632.1"/>
    </source>
</evidence>
<dbReference type="InterPro" id="IPR043129">
    <property type="entry name" value="ATPase_NBD"/>
</dbReference>
<accession>A0A3E5GI94</accession>
<comment type="caution">
    <text evidence="2">The sequence shown here is derived from an EMBL/GenBank/DDBJ whole genome shotgun (WGS) entry which is preliminary data.</text>
</comment>
<proteinExistence type="predicted"/>
<dbReference type="SUPFAM" id="SSF53067">
    <property type="entry name" value="Actin-like ATPase domain"/>
    <property type="match status" value="2"/>
</dbReference>
<name>A0A3E5GI94_9FIRM</name>
<sequence length="384" mass="43427">MNTKDFKTRSETIHRAAPCPANHWIIGLDIGYSAIKGMSPNKIYSVSAYARKIPADRVRLNEPSETDIYYKAENGDIWVVGSLAYNELSASDVIDSEQELFGRKRYYSDMFRVISDTGIAIGLMGNDKGNSKGKKLTIQTGLPPKYLKADQNDLKEVLSGHHHFSLRIGRAPWQQFDFVVDSKDIFVMPQPLGALVSALVGKDGKQLATAAKIFSKNTIVFDPGFGTCDDYLVDHGSVVDENTFPDFGMREVFSRTCKKIQDTYGVSLQIPDLQNLLETGEIRILDRKHMKRSNESFRTLLEDASREVCNETIEKLKSTHNYFADIDYIVATGGTYDAWSEQFNNVFRYMDGLQIIPGNINDPDLSNIYSNVRGYYYQRVNQIR</sequence>
<reference evidence="2 3" key="1">
    <citation type="submission" date="2018-08" db="EMBL/GenBank/DDBJ databases">
        <title>A genome reference for cultivated species of the human gut microbiota.</title>
        <authorList>
            <person name="Zou Y."/>
            <person name="Xue W."/>
            <person name="Luo G."/>
        </authorList>
    </citation>
    <scope>NUCLEOTIDE SEQUENCE [LARGE SCALE GENOMIC DNA]</scope>
    <source>
        <strain evidence="2 3">OM02-16</strain>
    </source>
</reference>
<dbReference type="Pfam" id="PF17989">
    <property type="entry name" value="ALP_N"/>
    <property type="match status" value="1"/>
</dbReference>
<protein>
    <recommendedName>
        <fullName evidence="1">Actin-like protein N-terminal domain-containing protein</fullName>
    </recommendedName>
</protein>
<feature type="domain" description="Actin-like protein N-terminal" evidence="1">
    <location>
        <begin position="27"/>
        <end position="193"/>
    </location>
</feature>
<dbReference type="EMBL" id="QSVN01000002">
    <property type="protein sequence ID" value="RGO34632.1"/>
    <property type="molecule type" value="Genomic_DNA"/>
</dbReference>
<dbReference type="RefSeq" id="WP_117597504.1">
    <property type="nucleotide sequence ID" value="NZ_CABMEZ010000002.1"/>
</dbReference>
<dbReference type="InterPro" id="IPR040607">
    <property type="entry name" value="ALP_N"/>
</dbReference>
<gene>
    <name evidence="2" type="ORF">DXB16_03865</name>
</gene>
<dbReference type="Proteomes" id="UP000261285">
    <property type="component" value="Unassembled WGS sequence"/>
</dbReference>
<dbReference type="Gene3D" id="3.30.420.40">
    <property type="match status" value="2"/>
</dbReference>
<evidence type="ECO:0000259" key="1">
    <source>
        <dbReference type="Pfam" id="PF17989"/>
    </source>
</evidence>